<dbReference type="InterPro" id="IPR036812">
    <property type="entry name" value="NAD(P)_OxRdtase_dom_sf"/>
</dbReference>
<proteinExistence type="predicted"/>
<dbReference type="SUPFAM" id="SSF51430">
    <property type="entry name" value="NAD(P)-linked oxidoreductase"/>
    <property type="match status" value="1"/>
</dbReference>
<dbReference type="STRING" id="1499967.U27_04139"/>
<accession>A0A081BXW9</accession>
<dbReference type="Pfam" id="PF00248">
    <property type="entry name" value="Aldo_ket_red"/>
    <property type="match status" value="1"/>
</dbReference>
<dbReference type="InterPro" id="IPR023210">
    <property type="entry name" value="NADP_OxRdtase_dom"/>
</dbReference>
<keyword evidence="3" id="KW-1185">Reference proteome</keyword>
<evidence type="ECO:0000313" key="3">
    <source>
        <dbReference type="Proteomes" id="UP000030661"/>
    </source>
</evidence>
<dbReference type="CDD" id="cd19100">
    <property type="entry name" value="AKR_unchar"/>
    <property type="match status" value="1"/>
</dbReference>
<sequence length="353" mass="38739">MKHANENAANPHTGFKRREFMAMLAGGTGSLMVPSLSHGEEKIAADTDFLSDRLGSLLPLRKLGAPGPVVTNLGVGGDHVGSASEKDAQAIIEKALEEGVRFFDNAPFYSGGKAEERYGKFLTPKYRDVSFIMTKTLAKNGENALKDLDASLSRMKTDYVDLWQVHALENPKDVEERVQNGVLDAFLEAQKKGKVRHIGFTGHGSYKAHLKMLEDLKKRGVKMTTSQMPVNPADPHFESFVTHVVPKCVEAGIGVLAMKTLAYGLFFGGNKGWQRTDVSVTPIIPAVLSVEDVFGFVWSLPITTLISGMESVQQVSQNAAIARKTWNWNQAERQQRIDAVASFAGPDLEFYKN</sequence>
<evidence type="ECO:0000313" key="2">
    <source>
        <dbReference type="EMBL" id="GAK57174.1"/>
    </source>
</evidence>
<dbReference type="EMBL" id="DF820465">
    <property type="protein sequence ID" value="GAK57174.1"/>
    <property type="molecule type" value="Genomic_DNA"/>
</dbReference>
<dbReference type="InterPro" id="IPR053135">
    <property type="entry name" value="AKR2_Oxidoreductase"/>
</dbReference>
<feature type="domain" description="NADP-dependent oxidoreductase" evidence="1">
    <location>
        <begin position="73"/>
        <end position="270"/>
    </location>
</feature>
<dbReference type="HOGENOM" id="CLU_023205_3_0_0"/>
<evidence type="ECO:0000259" key="1">
    <source>
        <dbReference type="Pfam" id="PF00248"/>
    </source>
</evidence>
<name>A0A081BXW9_VECG1</name>
<protein>
    <submittedName>
        <fullName evidence="2">Aldo/keto reductase</fullName>
    </submittedName>
</protein>
<dbReference type="eggNOG" id="COG1453">
    <property type="taxonomic scope" value="Bacteria"/>
</dbReference>
<dbReference type="PANTHER" id="PTHR43312">
    <property type="entry name" value="D-THREO-ALDOSE 1-DEHYDROGENASE"/>
    <property type="match status" value="1"/>
</dbReference>
<gene>
    <name evidence="2" type="ORF">U27_04139</name>
</gene>
<dbReference type="AlphaFoldDB" id="A0A081BXW9"/>
<dbReference type="PANTHER" id="PTHR43312:SF1">
    <property type="entry name" value="NADP-DEPENDENT OXIDOREDUCTASE DOMAIN-CONTAINING PROTEIN"/>
    <property type="match status" value="1"/>
</dbReference>
<dbReference type="Gene3D" id="3.20.20.100">
    <property type="entry name" value="NADP-dependent oxidoreductase domain"/>
    <property type="match status" value="1"/>
</dbReference>
<organism evidence="2">
    <name type="scientific">Vecturithrix granuli</name>
    <dbReference type="NCBI Taxonomy" id="1499967"/>
    <lineage>
        <taxon>Bacteria</taxon>
        <taxon>Candidatus Moduliflexota</taxon>
        <taxon>Candidatus Vecturitrichia</taxon>
        <taxon>Candidatus Vecturitrichales</taxon>
        <taxon>Candidatus Vecturitrichaceae</taxon>
        <taxon>Candidatus Vecturithrix</taxon>
    </lineage>
</organism>
<dbReference type="Proteomes" id="UP000030661">
    <property type="component" value="Unassembled WGS sequence"/>
</dbReference>
<reference evidence="2" key="1">
    <citation type="journal article" date="2015" name="PeerJ">
        <title>First genomic representation of candidate bacterial phylum KSB3 points to enhanced environmental sensing as a trigger of wastewater bulking.</title>
        <authorList>
            <person name="Sekiguchi Y."/>
            <person name="Ohashi A."/>
            <person name="Parks D.H."/>
            <person name="Yamauchi T."/>
            <person name="Tyson G.W."/>
            <person name="Hugenholtz P."/>
        </authorList>
    </citation>
    <scope>NUCLEOTIDE SEQUENCE [LARGE SCALE GENOMIC DNA]</scope>
</reference>